<evidence type="ECO:0000256" key="3">
    <source>
        <dbReference type="ARBA" id="ARBA00022448"/>
    </source>
</evidence>
<dbReference type="SUPFAM" id="SSF52540">
    <property type="entry name" value="P-loop containing nucleoside triphosphate hydrolases"/>
    <property type="match status" value="1"/>
</dbReference>
<feature type="region of interest" description="Disordered" evidence="10">
    <location>
        <begin position="582"/>
        <end position="635"/>
    </location>
</feature>
<feature type="transmembrane region" description="Helical" evidence="11">
    <location>
        <begin position="417"/>
        <end position="440"/>
    </location>
</feature>
<proteinExistence type="inferred from homology"/>
<dbReference type="Proteomes" id="UP000698800">
    <property type="component" value="Unassembled WGS sequence"/>
</dbReference>
<reference evidence="13" key="1">
    <citation type="submission" date="2021-03" db="EMBL/GenBank/DDBJ databases">
        <title>Comparative genomics and phylogenomic investigation of the class Geoglossomycetes provide insights into ecological specialization and systematics.</title>
        <authorList>
            <person name="Melie T."/>
            <person name="Pirro S."/>
            <person name="Miller A.N."/>
            <person name="Quandt A."/>
        </authorList>
    </citation>
    <scope>NUCLEOTIDE SEQUENCE</scope>
    <source>
        <strain evidence="13">GBOQ0MN5Z8</strain>
    </source>
</reference>
<evidence type="ECO:0000256" key="4">
    <source>
        <dbReference type="ARBA" id="ARBA00022692"/>
    </source>
</evidence>
<feature type="domain" description="ABC transporter" evidence="12">
    <location>
        <begin position="37"/>
        <end position="283"/>
    </location>
</feature>
<evidence type="ECO:0000256" key="10">
    <source>
        <dbReference type="SAM" id="MobiDB-lite"/>
    </source>
</evidence>
<dbReference type="OrthoDB" id="5367487at2759"/>
<dbReference type="PROSITE" id="PS50893">
    <property type="entry name" value="ABC_TRANSPORTER_2"/>
    <property type="match status" value="1"/>
</dbReference>
<dbReference type="GO" id="GO:0016887">
    <property type="term" value="F:ATP hydrolysis activity"/>
    <property type="evidence" value="ECO:0007669"/>
    <property type="project" value="InterPro"/>
</dbReference>
<dbReference type="Pfam" id="PF01061">
    <property type="entry name" value="ABC2_membrane"/>
    <property type="match status" value="1"/>
</dbReference>
<keyword evidence="9" id="KW-0539">Nucleus</keyword>
<evidence type="ECO:0000256" key="2">
    <source>
        <dbReference type="ARBA" id="ARBA00005814"/>
    </source>
</evidence>
<dbReference type="Pfam" id="PF04082">
    <property type="entry name" value="Fungal_trans"/>
    <property type="match status" value="1"/>
</dbReference>
<evidence type="ECO:0000259" key="12">
    <source>
        <dbReference type="PROSITE" id="PS50893"/>
    </source>
</evidence>
<gene>
    <name evidence="13" type="ORF">FGG08_004485</name>
</gene>
<keyword evidence="6" id="KW-0067">ATP-binding</keyword>
<keyword evidence="3" id="KW-0813">Transport</keyword>
<evidence type="ECO:0000256" key="11">
    <source>
        <dbReference type="SAM" id="Phobius"/>
    </source>
</evidence>
<dbReference type="GO" id="GO:0003677">
    <property type="term" value="F:DNA binding"/>
    <property type="evidence" value="ECO:0007669"/>
    <property type="project" value="InterPro"/>
</dbReference>
<dbReference type="Gene3D" id="3.40.50.300">
    <property type="entry name" value="P-loop containing nucleotide triphosphate hydrolases"/>
    <property type="match status" value="1"/>
</dbReference>
<dbReference type="CDD" id="cd12148">
    <property type="entry name" value="fungal_TF_MHR"/>
    <property type="match status" value="1"/>
</dbReference>
<dbReference type="SMART" id="SM00906">
    <property type="entry name" value="Fungal_trans"/>
    <property type="match status" value="1"/>
</dbReference>
<dbReference type="PANTHER" id="PTHR48042">
    <property type="entry name" value="ABC TRANSPORTER G FAMILY MEMBER 11"/>
    <property type="match status" value="1"/>
</dbReference>
<dbReference type="InterPro" id="IPR027417">
    <property type="entry name" value="P-loop_NTPase"/>
</dbReference>
<dbReference type="InterPro" id="IPR052215">
    <property type="entry name" value="Plant_ABCG"/>
</dbReference>
<evidence type="ECO:0000256" key="6">
    <source>
        <dbReference type="ARBA" id="ARBA00022840"/>
    </source>
</evidence>
<dbReference type="InterPro" id="IPR003439">
    <property type="entry name" value="ABC_transporter-like_ATP-bd"/>
</dbReference>
<keyword evidence="4 11" id="KW-0812">Transmembrane</keyword>
<keyword evidence="8 11" id="KW-0472">Membrane</keyword>
<feature type="transmembrane region" description="Helical" evidence="11">
    <location>
        <begin position="461"/>
        <end position="487"/>
    </location>
</feature>
<dbReference type="InterPro" id="IPR007219">
    <property type="entry name" value="XnlR_reg_dom"/>
</dbReference>
<dbReference type="PROSITE" id="PS00211">
    <property type="entry name" value="ABC_TRANSPORTER_1"/>
    <property type="match status" value="1"/>
</dbReference>
<organism evidence="13 14">
    <name type="scientific">Glutinoglossum americanum</name>
    <dbReference type="NCBI Taxonomy" id="1670608"/>
    <lineage>
        <taxon>Eukaryota</taxon>
        <taxon>Fungi</taxon>
        <taxon>Dikarya</taxon>
        <taxon>Ascomycota</taxon>
        <taxon>Pezizomycotina</taxon>
        <taxon>Geoglossomycetes</taxon>
        <taxon>Geoglossales</taxon>
        <taxon>Geoglossaceae</taxon>
        <taxon>Glutinoglossum</taxon>
    </lineage>
</organism>
<evidence type="ECO:0000256" key="5">
    <source>
        <dbReference type="ARBA" id="ARBA00022741"/>
    </source>
</evidence>
<name>A0A9P8I5N9_9PEZI</name>
<comment type="subcellular location">
    <subcellularLocation>
        <location evidence="1">Membrane</location>
        <topology evidence="1">Multi-pass membrane protein</topology>
    </subcellularLocation>
</comment>
<evidence type="ECO:0000313" key="13">
    <source>
        <dbReference type="EMBL" id="KAH0538970.1"/>
    </source>
</evidence>
<dbReference type="Pfam" id="PF00005">
    <property type="entry name" value="ABC_tran"/>
    <property type="match status" value="1"/>
</dbReference>
<dbReference type="GO" id="GO:0140359">
    <property type="term" value="F:ABC-type transporter activity"/>
    <property type="evidence" value="ECO:0007669"/>
    <property type="project" value="InterPro"/>
</dbReference>
<dbReference type="GO" id="GO:0008270">
    <property type="term" value="F:zinc ion binding"/>
    <property type="evidence" value="ECO:0007669"/>
    <property type="project" value="InterPro"/>
</dbReference>
<dbReference type="PANTHER" id="PTHR48042:SF11">
    <property type="entry name" value="ABC TRANSPORTER G FAMILY MEMBER 11"/>
    <property type="match status" value="1"/>
</dbReference>
<evidence type="ECO:0000256" key="7">
    <source>
        <dbReference type="ARBA" id="ARBA00022989"/>
    </source>
</evidence>
<dbReference type="GO" id="GO:0005524">
    <property type="term" value="F:ATP binding"/>
    <property type="evidence" value="ECO:0007669"/>
    <property type="project" value="UniProtKB-KW"/>
</dbReference>
<dbReference type="AlphaFoldDB" id="A0A9P8I5N9"/>
<protein>
    <recommendedName>
        <fullName evidence="12">ABC transporter domain-containing protein</fullName>
    </recommendedName>
</protein>
<dbReference type="InterPro" id="IPR013525">
    <property type="entry name" value="ABC2_TM"/>
</dbReference>
<keyword evidence="5" id="KW-0547">Nucleotide-binding</keyword>
<evidence type="ECO:0000256" key="8">
    <source>
        <dbReference type="ARBA" id="ARBA00023136"/>
    </source>
</evidence>
<keyword evidence="14" id="KW-1185">Reference proteome</keyword>
<evidence type="ECO:0000256" key="1">
    <source>
        <dbReference type="ARBA" id="ARBA00004141"/>
    </source>
</evidence>
<dbReference type="InterPro" id="IPR043926">
    <property type="entry name" value="ABCG_dom"/>
</dbReference>
<comment type="caution">
    <text evidence="13">The sequence shown here is derived from an EMBL/GenBank/DDBJ whole genome shotgun (WGS) entry which is preliminary data.</text>
</comment>
<keyword evidence="7 11" id="KW-1133">Transmembrane helix</keyword>
<dbReference type="GO" id="GO:0016020">
    <property type="term" value="C:membrane"/>
    <property type="evidence" value="ECO:0007669"/>
    <property type="project" value="UniProtKB-SubCell"/>
</dbReference>
<dbReference type="InterPro" id="IPR017871">
    <property type="entry name" value="ABC_transporter-like_CS"/>
</dbReference>
<accession>A0A9P8I5N9</accession>
<evidence type="ECO:0000256" key="9">
    <source>
        <dbReference type="ARBA" id="ARBA00023242"/>
    </source>
</evidence>
<dbReference type="Pfam" id="PF19055">
    <property type="entry name" value="ABC2_membrane_7"/>
    <property type="match status" value="1"/>
</dbReference>
<dbReference type="GO" id="GO:0006351">
    <property type="term" value="P:DNA-templated transcription"/>
    <property type="evidence" value="ECO:0007669"/>
    <property type="project" value="InterPro"/>
</dbReference>
<feature type="transmembrane region" description="Helical" evidence="11">
    <location>
        <begin position="493"/>
        <end position="517"/>
    </location>
</feature>
<feature type="transmembrane region" description="Helical" evidence="11">
    <location>
        <begin position="387"/>
        <end position="405"/>
    </location>
</feature>
<comment type="similarity">
    <text evidence="2">Belongs to the ABC transporter superfamily. ABCG family. Eye pigment precursor importer (TC 3.A.1.204) subfamily.</text>
</comment>
<sequence length="1087" mass="119982">MSIVSFNESANSIELDLEQNARHTSQLDNQTVRSFTWRGVSVTLKDQKSNEPKKILSKVDGCVHAGEMLALMGPSGSGKTTLLNALAHRRAASGSRVEGDICVDGAKPSLRAFRHISSYVEQEDALIGSLTVRETLNFAARLSLPSSIGSKERIRRINGLLGAFGLIGQADALVGTPIRKGISGGQKRRVSVASQLITSPKILFLDEPTSGLDSAASFEVISFVKDVAVEYKLLVIASIHQPSTSTFDLFDKLLLLSAGRTCYYGRVEQVGAYFDSLGFPVPMMTNPAEYLLEQTNIDFARDREAARLRLQELQRSWARSSEAEAAISEINAYRGSKLEDLISVDFEDFSRSNKFLIPITLVHRSFIKSYRDVVAYGIRIAMYTGHLVAKLTSSGLAIMMGTVWLRLDTNQASIQPFINAIFFGSAFMSFMAVAYVPAFLEDRTTFIKERANGLYGATSFMVANFLVGLPHLFLITLIFSGVSYWLVNFRPSATGFLMSIMWLFIDLVAAESLVVLVSSIFPNFVIALALTAFANGLWISVPPKSQPLSGNPDRGDTSDCSSGSLHDEGAIFLTRANFKESSFSRQTPITGPDPPTPLSSSDPTFNGRRSATPSLISNETITDTGNPAKRSRPDFSSDRHLWIQVTSSGPSGLPGSSSPTTLVNFIELFFSFFHPTHPFVLPRSSLLKQMKQRRLSHLLSVIQYIGSCYSPTGQTESCREVANHYLFNSQNRKDGFTVQTLLLFAIGLHSCGERERVGQVLAMAVDMALELGMNRQEFAVNHGEGCKMLEESWRRTWWELYVIDGLLAAIHQRTTFRLYNIPTDVPLPCEEADYFVTSNIPDPVRLADIDDAAFSNEEHIFSSFSYRVEAIRNVGKILAIGQRGISEECDVDEADACLVNWALHLPESKRSLVDKDGQVDEMLFQAYMIANAPPRHFALPTKADGFHTAKTIGAADDIARLITLPTPLIRHTPFFTCAVTIASIVHLSSCSFLMTSDDARLAKERVRLSVGALKTLRDVWPVANTVLHQVKTVAREVYSRKPTPQNSWDLATEEAIMRYLEDEQMQGLDELCADAYQDLPAMAVGGK</sequence>
<dbReference type="EMBL" id="JAGHQL010000091">
    <property type="protein sequence ID" value="KAH0538970.1"/>
    <property type="molecule type" value="Genomic_DNA"/>
</dbReference>
<dbReference type="InterPro" id="IPR003593">
    <property type="entry name" value="AAA+_ATPase"/>
</dbReference>
<dbReference type="SMART" id="SM00382">
    <property type="entry name" value="AAA"/>
    <property type="match status" value="1"/>
</dbReference>
<evidence type="ECO:0000313" key="14">
    <source>
        <dbReference type="Proteomes" id="UP000698800"/>
    </source>
</evidence>
<feature type="compositionally biased region" description="Polar residues" evidence="10">
    <location>
        <begin position="607"/>
        <end position="625"/>
    </location>
</feature>
<dbReference type="FunFam" id="3.40.50.300:FF:001305">
    <property type="entry name" value="ABCG transporter ABC superfamily"/>
    <property type="match status" value="1"/>
</dbReference>